<evidence type="ECO:0000313" key="3">
    <source>
        <dbReference type="EMBL" id="WML88273.1"/>
    </source>
</evidence>
<dbReference type="RefSeq" id="WP_308135816.1">
    <property type="nucleotide sequence ID" value="NZ_CP133217.1"/>
</dbReference>
<gene>
    <name evidence="2" type="ORF">RCC75_15910</name>
    <name evidence="3" type="ORF">RCG00_07810</name>
</gene>
<dbReference type="Proteomes" id="UP001229862">
    <property type="component" value="Chromosome"/>
</dbReference>
<dbReference type="PANTHER" id="PTHR34825:SF2">
    <property type="entry name" value="AAA-ATPASE-LIKE DOMAIN-CONTAINING PROTEIN"/>
    <property type="match status" value="1"/>
</dbReference>
<dbReference type="InterPro" id="IPR018631">
    <property type="entry name" value="AAA-ATPase-like_dom"/>
</dbReference>
<dbReference type="EMBL" id="JAVFKN010000024">
    <property type="protein sequence ID" value="MDQ5770026.1"/>
    <property type="molecule type" value="Genomic_DNA"/>
</dbReference>
<dbReference type="Pfam" id="PF09820">
    <property type="entry name" value="AAA-ATPase_like"/>
    <property type="match status" value="1"/>
</dbReference>
<dbReference type="Proteomes" id="UP001223336">
    <property type="component" value="Unassembled WGS sequence"/>
</dbReference>
<evidence type="ECO:0000313" key="2">
    <source>
        <dbReference type="EMBL" id="MDQ5770026.1"/>
    </source>
</evidence>
<dbReference type="EMBL" id="CP133217">
    <property type="protein sequence ID" value="WML88273.1"/>
    <property type="molecule type" value="Genomic_DNA"/>
</dbReference>
<evidence type="ECO:0000313" key="4">
    <source>
        <dbReference type="Proteomes" id="UP001223336"/>
    </source>
</evidence>
<evidence type="ECO:0000259" key="1">
    <source>
        <dbReference type="Pfam" id="PF09820"/>
    </source>
</evidence>
<proteinExistence type="predicted"/>
<name>A0AA51MQL0_9GAMM</name>
<feature type="domain" description="AAA-ATPase-like" evidence="1">
    <location>
        <begin position="35"/>
        <end position="256"/>
    </location>
</feature>
<accession>A0AA51MQL0</accession>
<dbReference type="PANTHER" id="PTHR34825">
    <property type="entry name" value="CONSERVED PROTEIN, WITH A WEAK D-GALACTARATE DEHYDRATASE/ALTRONATE HYDROLASE DOMAIN"/>
    <property type="match status" value="1"/>
</dbReference>
<dbReference type="AlphaFoldDB" id="A0AA51MQL0"/>
<sequence>MAIDGREMPALPRTMLESGNHVGWLDGSGIMINFPYGNSDFYALRTEGYLYLDRTHHIPLLEAAGKQLVFLRPRRFGKSLLLSTLANYYDLNRAGEFGTLFGDLVVGQNPTAEHSQYMVLRWDFSKVSAQGDTAAITRHLFDHINQAIKGFKGQYQQYLTVDIDILPDNGLASFESLANAVQNSGYPLYLLIDEYDNFANEVLMQTRPNQQRYEDLVQSEGILKTLFKAIKANASEGKIGRVFITGVSPLVMSDMTSGYNVATHIYLEPKFNALCGVTTPELTQLVTTISAECKQPSDSVQTTLETMRVFYNGYRFCGDMQQACVYNPTLTFYFLRHYQEYCSAPPQILDGNLAMDANKIRYIANLPAGKAVIANILDEQQAVTLARLENQFGIEKLHDIQTDPDYMVSLLYFFGVLTLSGRGMIGELVLGIPNLVIRGLYVDEIKRNALPDAGDRHSLHRLTDKFYQTADLQPLAEFMESKYFAVFNNRDYRWSNELTVKTAFLTLLFNDTYYIMDSEAALQRRYSDLTLIVRPNMRQYALLDMVLEFKYLPLAELGLTGEQVRSQQRDESASLPAVQTAMQEARQQLQHYREVLEAKYREPQRLRCLAVVALGFERLVWEVC</sequence>
<reference evidence="3 4" key="1">
    <citation type="submission" date="2023-08" db="EMBL/GenBank/DDBJ databases">
        <title>New molecular markers tilS and rpoB for phylogenetic and monitoring studies of the genus Thiothrix biodiversity.</title>
        <authorList>
            <person name="Ravin N.V."/>
            <person name="Smolyakov D."/>
            <person name="Markov N.D."/>
            <person name="Beletsky A.V."/>
            <person name="Mardanov A.V."/>
            <person name="Rudenko T.S."/>
            <person name="Grabovich M.Y."/>
        </authorList>
    </citation>
    <scope>NUCLEOTIDE SEQUENCE</scope>
    <source>
        <strain evidence="3">DNT52</strain>
        <strain evidence="2 4">H33</strain>
    </source>
</reference>
<keyword evidence="4" id="KW-1185">Reference proteome</keyword>
<organism evidence="3">
    <name type="scientific">Thiothrix subterranea</name>
    <dbReference type="NCBI Taxonomy" id="2735563"/>
    <lineage>
        <taxon>Bacteria</taxon>
        <taxon>Pseudomonadati</taxon>
        <taxon>Pseudomonadota</taxon>
        <taxon>Gammaproteobacteria</taxon>
        <taxon>Thiotrichales</taxon>
        <taxon>Thiotrichaceae</taxon>
        <taxon>Thiothrix</taxon>
    </lineage>
</organism>
<protein>
    <submittedName>
        <fullName evidence="3">AAA family ATPase</fullName>
    </submittedName>
</protein>